<reference evidence="1" key="1">
    <citation type="submission" date="2019-08" db="EMBL/GenBank/DDBJ databases">
        <title>The genome of the North American firefly Photinus pyralis.</title>
        <authorList>
            <consortium name="Photinus pyralis genome working group"/>
            <person name="Fallon T.R."/>
            <person name="Sander Lower S.E."/>
            <person name="Weng J.-K."/>
        </authorList>
    </citation>
    <scope>NUCLEOTIDE SEQUENCE</scope>
    <source>
        <strain evidence="1">TRF0915ILg1</strain>
        <tissue evidence="1">Whole body</tissue>
    </source>
</reference>
<protein>
    <submittedName>
        <fullName evidence="1">Uncharacterized protein</fullName>
    </submittedName>
</protein>
<proteinExistence type="predicted"/>
<dbReference type="OrthoDB" id="8197645at2759"/>
<comment type="caution">
    <text evidence="1">The sequence shown here is derived from an EMBL/GenBank/DDBJ whole genome shotgun (WGS) entry which is preliminary data.</text>
</comment>
<feature type="non-terminal residue" evidence="1">
    <location>
        <position position="77"/>
    </location>
</feature>
<accession>A0A8K0CKG9</accession>
<dbReference type="AlphaFoldDB" id="A0A8K0CKG9"/>
<evidence type="ECO:0000313" key="1">
    <source>
        <dbReference type="EMBL" id="KAF2886128.1"/>
    </source>
</evidence>
<organism evidence="1 2">
    <name type="scientific">Ignelater luminosus</name>
    <name type="common">Cucubano</name>
    <name type="synonym">Pyrophorus luminosus</name>
    <dbReference type="NCBI Taxonomy" id="2038154"/>
    <lineage>
        <taxon>Eukaryota</taxon>
        <taxon>Metazoa</taxon>
        <taxon>Ecdysozoa</taxon>
        <taxon>Arthropoda</taxon>
        <taxon>Hexapoda</taxon>
        <taxon>Insecta</taxon>
        <taxon>Pterygota</taxon>
        <taxon>Neoptera</taxon>
        <taxon>Endopterygota</taxon>
        <taxon>Coleoptera</taxon>
        <taxon>Polyphaga</taxon>
        <taxon>Elateriformia</taxon>
        <taxon>Elateroidea</taxon>
        <taxon>Elateridae</taxon>
        <taxon>Agrypninae</taxon>
        <taxon>Pyrophorini</taxon>
        <taxon>Ignelater</taxon>
    </lineage>
</organism>
<evidence type="ECO:0000313" key="2">
    <source>
        <dbReference type="Proteomes" id="UP000801492"/>
    </source>
</evidence>
<dbReference type="EMBL" id="VTPC01088600">
    <property type="protein sequence ID" value="KAF2886128.1"/>
    <property type="molecule type" value="Genomic_DNA"/>
</dbReference>
<name>A0A8K0CKG9_IGNLU</name>
<keyword evidence="2" id="KW-1185">Reference proteome</keyword>
<gene>
    <name evidence="1" type="ORF">ILUMI_20047</name>
</gene>
<dbReference type="Proteomes" id="UP000801492">
    <property type="component" value="Unassembled WGS sequence"/>
</dbReference>
<sequence>MTQLSQRSNVVELKGGLTVAVVVQLLEDNIGENEDAEMQDIFIAPPAANELTNEDSGDDGTEGFLNNLLRGQLVTGK</sequence>